<evidence type="ECO:0000313" key="1">
    <source>
        <dbReference type="EMBL" id="KAF6837393.1"/>
    </source>
</evidence>
<reference evidence="1" key="1">
    <citation type="journal article" date="2020" name="Phytopathology">
        <title>Genome Sequence Resources of Colletotrichum truncatum, C. plurivorum, C. musicola, and C. sojae: Four Species Pathogenic to Soybean (Glycine max).</title>
        <authorList>
            <person name="Rogerio F."/>
            <person name="Boufleur T.R."/>
            <person name="Ciampi-Guillardi M."/>
            <person name="Sukno S.A."/>
            <person name="Thon M.R."/>
            <person name="Massola Junior N.S."/>
            <person name="Baroncelli R."/>
        </authorList>
    </citation>
    <scope>NUCLEOTIDE SEQUENCE</scope>
    <source>
        <strain evidence="1">LFN00145</strain>
    </source>
</reference>
<dbReference type="EMBL" id="WIGO01000025">
    <property type="protein sequence ID" value="KAF6837393.1"/>
    <property type="molecule type" value="Genomic_DNA"/>
</dbReference>
<protein>
    <submittedName>
        <fullName evidence="1">Uncharacterized protein</fullName>
    </submittedName>
</protein>
<keyword evidence="2" id="KW-1185">Reference proteome</keyword>
<proteinExistence type="predicted"/>
<dbReference type="AlphaFoldDB" id="A0A8H6NLN9"/>
<evidence type="ECO:0000313" key="2">
    <source>
        <dbReference type="Proteomes" id="UP000654918"/>
    </source>
</evidence>
<name>A0A8H6NLN9_9PEZI</name>
<accession>A0A8H6NLN9</accession>
<dbReference type="Proteomes" id="UP000654918">
    <property type="component" value="Unassembled WGS sequence"/>
</dbReference>
<comment type="caution">
    <text evidence="1">The sequence shown here is derived from an EMBL/GenBank/DDBJ whole genome shotgun (WGS) entry which is preliminary data.</text>
</comment>
<gene>
    <name evidence="1" type="ORF">CPLU01_03017</name>
</gene>
<sequence length="204" mass="23384">MRQLQPRLWRLVFERLNAKFKWLVTATPLISFPPLEDRARRSQPLVTSQSTQTTVHGDWEISRVAGWSSRRELLRMRVPKRQRPPREEAELAPQRDILILNNVLEFKYMARDYPDLADLMPRGGPEADYVTMSARSCQTPTSTTRKYVEYLIDYPVWIAYNGAASNSTDGVYNEDTLYLRHSVMATKIPATPGPQTPAAVSSED</sequence>
<organism evidence="1 2">
    <name type="scientific">Colletotrichum plurivorum</name>
    <dbReference type="NCBI Taxonomy" id="2175906"/>
    <lineage>
        <taxon>Eukaryota</taxon>
        <taxon>Fungi</taxon>
        <taxon>Dikarya</taxon>
        <taxon>Ascomycota</taxon>
        <taxon>Pezizomycotina</taxon>
        <taxon>Sordariomycetes</taxon>
        <taxon>Hypocreomycetidae</taxon>
        <taxon>Glomerellales</taxon>
        <taxon>Glomerellaceae</taxon>
        <taxon>Colletotrichum</taxon>
        <taxon>Colletotrichum orchidearum species complex</taxon>
    </lineage>
</organism>